<keyword evidence="4 5" id="KW-0808">Transferase</keyword>
<evidence type="ECO:0000256" key="2">
    <source>
        <dbReference type="ARBA" id="ARBA00022630"/>
    </source>
</evidence>
<dbReference type="InterPro" id="IPR036551">
    <property type="entry name" value="Flavin_trans-like"/>
</dbReference>
<dbReference type="NCBIfam" id="TIGR00421">
    <property type="entry name" value="ubiX_pad"/>
    <property type="match status" value="1"/>
</dbReference>
<evidence type="ECO:0000313" key="8">
    <source>
        <dbReference type="Proteomes" id="UP000231134"/>
    </source>
</evidence>
<gene>
    <name evidence="5" type="primary">ubiX</name>
    <name evidence="7" type="ORF">BGX16_0638</name>
</gene>
<evidence type="ECO:0000259" key="6">
    <source>
        <dbReference type="Pfam" id="PF02441"/>
    </source>
</evidence>
<evidence type="ECO:0000256" key="5">
    <source>
        <dbReference type="HAMAP-Rule" id="MF_01984"/>
    </source>
</evidence>
<accession>A0A2M9A4R0</accession>
<dbReference type="GO" id="GO:0106141">
    <property type="term" value="F:flavin prenyltransferase activity"/>
    <property type="evidence" value="ECO:0007669"/>
    <property type="project" value="UniProtKB-EC"/>
</dbReference>
<dbReference type="EC" id="2.5.1.129" evidence="5"/>
<protein>
    <recommendedName>
        <fullName evidence="5">Flavin prenyltransferase UbiX</fullName>
        <ecNumber evidence="5">2.5.1.129</ecNumber>
    </recommendedName>
</protein>
<comment type="catalytic activity">
    <reaction evidence="5">
        <text>dimethylallyl phosphate + FMNH2 = prenylated FMNH2 + phosphate</text>
        <dbReference type="Rhea" id="RHEA:37743"/>
        <dbReference type="ChEBI" id="CHEBI:43474"/>
        <dbReference type="ChEBI" id="CHEBI:57618"/>
        <dbReference type="ChEBI" id="CHEBI:87467"/>
        <dbReference type="ChEBI" id="CHEBI:88052"/>
        <dbReference type="EC" id="2.5.1.129"/>
    </reaction>
</comment>
<dbReference type="InterPro" id="IPR004507">
    <property type="entry name" value="UbiX-like"/>
</dbReference>
<keyword evidence="3 5" id="KW-0288">FMN</keyword>
<name>A0A2M9A4R0_9BACT</name>
<dbReference type="SUPFAM" id="SSF52507">
    <property type="entry name" value="Homo-oligomeric flavin-containing Cys decarboxylases, HFCD"/>
    <property type="match status" value="1"/>
</dbReference>
<proteinExistence type="inferred from homology"/>
<dbReference type="Gene3D" id="3.40.50.1950">
    <property type="entry name" value="Flavin prenyltransferase-like"/>
    <property type="match status" value="1"/>
</dbReference>
<feature type="binding site" evidence="5">
    <location>
        <position position="149"/>
    </location>
    <ligand>
        <name>dimethylallyl phosphate</name>
        <dbReference type="ChEBI" id="CHEBI:88052"/>
    </ligand>
</feature>
<sequence>MSHYLLGVTGASGAVYAARTLFYLQKAGHFVSLLITDAGKEVADYEGQTAALLKADEILDVENFFASCASGSSAFAGMAVVPCSMGTLGKMANGIADNLLTRAADVCLKERRKLVVVPREMPYNLIHLKNMEQLTLAGAIVIPASPHFYAKPQTIEDLADTVVAKILNHLNVPNTIVPEWGSKG</sequence>
<dbReference type="Pfam" id="PF02441">
    <property type="entry name" value="Flavoprotein"/>
    <property type="match status" value="1"/>
</dbReference>
<dbReference type="AlphaFoldDB" id="A0A2M9A4R0"/>
<evidence type="ECO:0000256" key="3">
    <source>
        <dbReference type="ARBA" id="ARBA00022643"/>
    </source>
</evidence>
<dbReference type="OrthoDB" id="9781577at2"/>
<feature type="binding site" evidence="5">
    <location>
        <begin position="84"/>
        <end position="87"/>
    </location>
    <ligand>
        <name>FMN</name>
        <dbReference type="ChEBI" id="CHEBI:58210"/>
    </ligand>
</feature>
<comment type="similarity">
    <text evidence="5">Belongs to the UbiX/PAD1 family.</text>
</comment>
<dbReference type="RefSeq" id="WP_100424758.1">
    <property type="nucleotide sequence ID" value="NZ_JAQXKX010000031.1"/>
</dbReference>
<dbReference type="InterPro" id="IPR003382">
    <property type="entry name" value="Flavoprotein"/>
</dbReference>
<keyword evidence="8" id="KW-1185">Reference proteome</keyword>
<feature type="binding site" evidence="5">
    <location>
        <position position="165"/>
    </location>
    <ligand>
        <name>dimethylallyl phosphate</name>
        <dbReference type="ChEBI" id="CHEBI:88052"/>
    </ligand>
</feature>
<feature type="binding site" evidence="5">
    <location>
        <begin position="10"/>
        <end position="12"/>
    </location>
    <ligand>
        <name>FMN</name>
        <dbReference type="ChEBI" id="CHEBI:58210"/>
    </ligand>
</feature>
<keyword evidence="2 5" id="KW-0285">Flavoprotein</keyword>
<keyword evidence="1 5" id="KW-0637">Prenyltransferase</keyword>
<feature type="binding site" evidence="5">
    <location>
        <position position="36"/>
    </location>
    <ligand>
        <name>FMN</name>
        <dbReference type="ChEBI" id="CHEBI:58210"/>
    </ligand>
</feature>
<feature type="binding site" evidence="5">
    <location>
        <position position="119"/>
    </location>
    <ligand>
        <name>FMN</name>
        <dbReference type="ChEBI" id="CHEBI:58210"/>
    </ligand>
</feature>
<dbReference type="HAMAP" id="MF_01984">
    <property type="entry name" value="ubiX_pad"/>
    <property type="match status" value="1"/>
</dbReference>
<organism evidence="7 8">
    <name type="scientific">Hallerella succinigenes</name>
    <dbReference type="NCBI Taxonomy" id="1896222"/>
    <lineage>
        <taxon>Bacteria</taxon>
        <taxon>Pseudomonadati</taxon>
        <taxon>Fibrobacterota</taxon>
        <taxon>Fibrobacteria</taxon>
        <taxon>Fibrobacterales</taxon>
        <taxon>Fibrobacteraceae</taxon>
        <taxon>Hallerella</taxon>
    </lineage>
</organism>
<evidence type="ECO:0000256" key="4">
    <source>
        <dbReference type="ARBA" id="ARBA00022679"/>
    </source>
</evidence>
<evidence type="ECO:0000313" key="7">
    <source>
        <dbReference type="EMBL" id="PJJ40701.1"/>
    </source>
</evidence>
<evidence type="ECO:0000256" key="1">
    <source>
        <dbReference type="ARBA" id="ARBA00022602"/>
    </source>
</evidence>
<comment type="caution">
    <text evidence="7">The sequence shown here is derived from an EMBL/GenBank/DDBJ whole genome shotgun (WGS) entry which is preliminary data.</text>
</comment>
<comment type="caution">
    <text evidence="5">Lacks conserved residue(s) required for the propagation of feature annotation.</text>
</comment>
<reference evidence="7 8" key="1">
    <citation type="submission" date="2017-11" db="EMBL/GenBank/DDBJ databases">
        <title>Animal gut microbial communities from fecal samples from Wisconsin, USA.</title>
        <authorList>
            <person name="Neumann A."/>
        </authorList>
    </citation>
    <scope>NUCLEOTIDE SEQUENCE [LARGE SCALE GENOMIC DNA]</scope>
    <source>
        <strain evidence="7 8">UWS3</strain>
    </source>
</reference>
<dbReference type="NCBIfam" id="NF004685">
    <property type="entry name" value="PRK06029.1"/>
    <property type="match status" value="1"/>
</dbReference>
<feature type="domain" description="Flavoprotein" evidence="6">
    <location>
        <begin position="3"/>
        <end position="169"/>
    </location>
</feature>
<comment type="function">
    <text evidence="5">Flavin prenyltransferase that catalyzes the synthesis of the prenylated FMN cofactor (prenyl-FMN) for 4-hydroxy-3-polyprenylbenzoic acid decarboxylase UbiD. The prenyltransferase is metal-independent and links a dimethylallyl moiety from dimethylallyl monophosphate (DMAP) to the flavin N5 and C6 atoms of FMN.</text>
</comment>
<dbReference type="Proteomes" id="UP000231134">
    <property type="component" value="Unassembled WGS sequence"/>
</dbReference>
<dbReference type="EMBL" id="PGEX01000001">
    <property type="protein sequence ID" value="PJJ40701.1"/>
    <property type="molecule type" value="Genomic_DNA"/>
</dbReference>